<comment type="caution">
    <text evidence="3">The sequence shown here is derived from an EMBL/GenBank/DDBJ whole genome shotgun (WGS) entry which is preliminary data.</text>
</comment>
<dbReference type="InterPro" id="IPR051678">
    <property type="entry name" value="AGP_Transferase"/>
</dbReference>
<dbReference type="CDD" id="cd05154">
    <property type="entry name" value="ACAD10_11_N-like"/>
    <property type="match status" value="1"/>
</dbReference>
<organism evidence="3 4">
    <name type="scientific">Amycolatopsis bartoniae</name>
    <dbReference type="NCBI Taxonomy" id="941986"/>
    <lineage>
        <taxon>Bacteria</taxon>
        <taxon>Bacillati</taxon>
        <taxon>Actinomycetota</taxon>
        <taxon>Actinomycetes</taxon>
        <taxon>Pseudonocardiales</taxon>
        <taxon>Pseudonocardiaceae</taxon>
        <taxon>Amycolatopsis</taxon>
    </lineage>
</organism>
<dbReference type="SUPFAM" id="SSF56112">
    <property type="entry name" value="Protein kinase-like (PK-like)"/>
    <property type="match status" value="1"/>
</dbReference>
<dbReference type="OrthoDB" id="3806873at2"/>
<dbReference type="InterPro" id="IPR011009">
    <property type="entry name" value="Kinase-like_dom_sf"/>
</dbReference>
<dbReference type="EMBL" id="BNAV01000001">
    <property type="protein sequence ID" value="GHF36164.1"/>
    <property type="molecule type" value="Genomic_DNA"/>
</dbReference>
<dbReference type="PANTHER" id="PTHR21310:SF40">
    <property type="entry name" value="AMINOGLYCOSIDE PHOSPHOTRANSFERASE DOMAIN-CONTAINING PROTEIN-RELATED"/>
    <property type="match status" value="1"/>
</dbReference>
<sequence length="358" mass="39083">MSGHTTVGSGQREVGRDELPVPALEGHLSKVLGRPFRVDAATRLTAGASNKMYVLRDTGGEEVILRVPPRVKTSKSAHDIGREYRVLRALDGTGVPHPAVYDLCTDTSLLGVPFLVVQRVRGFHLELPLDPPYPLDPATLHTLVMSYVDTLAAIGEVDWRAAGLADFGRPDGFLSRQVDRWLSQLEGYRNRPLPHLELVTSWLRANQPADQAPGLLHGDYQFLNVLFAPEPGGGVAAVVDWEQATIGDPLIDLGWVLGLWAEAGERSAVSGDAPWITQEPGMPARAEILDRYARTSSRDLGAVGYYQVLALFKLACILEGSYAKALRSESDITRHLEFGEMVPRLLADAAAIARGERR</sequence>
<proteinExistence type="predicted"/>
<gene>
    <name evidence="3" type="ORF">GCM10017566_06530</name>
</gene>
<feature type="region of interest" description="Disordered" evidence="1">
    <location>
        <begin position="1"/>
        <end position="20"/>
    </location>
</feature>
<dbReference type="PANTHER" id="PTHR21310">
    <property type="entry name" value="AMINOGLYCOSIDE PHOSPHOTRANSFERASE-RELATED-RELATED"/>
    <property type="match status" value="1"/>
</dbReference>
<name>A0A8H9MBK8_9PSEU</name>
<protein>
    <submittedName>
        <fullName evidence="3">Acyl-CoA dehydrogenase</fullName>
    </submittedName>
</protein>
<evidence type="ECO:0000313" key="3">
    <source>
        <dbReference type="EMBL" id="GHF36164.1"/>
    </source>
</evidence>
<reference evidence="3" key="2">
    <citation type="submission" date="2020-09" db="EMBL/GenBank/DDBJ databases">
        <authorList>
            <person name="Sun Q."/>
            <person name="Zhou Y."/>
        </authorList>
    </citation>
    <scope>NUCLEOTIDE SEQUENCE</scope>
    <source>
        <strain evidence="3">CGMCC 4.7679</strain>
    </source>
</reference>
<accession>A0A8H9MBK8</accession>
<dbReference type="Gene3D" id="3.30.200.20">
    <property type="entry name" value="Phosphorylase Kinase, domain 1"/>
    <property type="match status" value="1"/>
</dbReference>
<dbReference type="Pfam" id="PF01636">
    <property type="entry name" value="APH"/>
    <property type="match status" value="1"/>
</dbReference>
<evidence type="ECO:0000256" key="1">
    <source>
        <dbReference type="SAM" id="MobiDB-lite"/>
    </source>
</evidence>
<dbReference type="InterPro" id="IPR002575">
    <property type="entry name" value="Aminoglycoside_PTrfase"/>
</dbReference>
<dbReference type="AlphaFoldDB" id="A0A8H9MBK8"/>
<reference evidence="3" key="1">
    <citation type="journal article" date="2014" name="Int. J. Syst. Evol. Microbiol.">
        <title>Complete genome sequence of Corynebacterium casei LMG S-19264T (=DSM 44701T), isolated from a smear-ripened cheese.</title>
        <authorList>
            <consortium name="US DOE Joint Genome Institute (JGI-PGF)"/>
            <person name="Walter F."/>
            <person name="Albersmeier A."/>
            <person name="Kalinowski J."/>
            <person name="Ruckert C."/>
        </authorList>
    </citation>
    <scope>NUCLEOTIDE SEQUENCE</scope>
    <source>
        <strain evidence="3">CGMCC 4.7679</strain>
    </source>
</reference>
<evidence type="ECO:0000313" key="4">
    <source>
        <dbReference type="Proteomes" id="UP000658656"/>
    </source>
</evidence>
<dbReference type="InterPro" id="IPR041726">
    <property type="entry name" value="ACAD10_11_N"/>
</dbReference>
<keyword evidence="4" id="KW-1185">Reference proteome</keyword>
<dbReference type="Proteomes" id="UP000658656">
    <property type="component" value="Unassembled WGS sequence"/>
</dbReference>
<evidence type="ECO:0000259" key="2">
    <source>
        <dbReference type="Pfam" id="PF01636"/>
    </source>
</evidence>
<feature type="domain" description="Aminoglycoside phosphotransferase" evidence="2">
    <location>
        <begin position="42"/>
        <end position="265"/>
    </location>
</feature>
<dbReference type="Gene3D" id="3.90.1200.10">
    <property type="match status" value="1"/>
</dbReference>
<dbReference type="RefSeq" id="WP_145934861.1">
    <property type="nucleotide sequence ID" value="NZ_BNAV01000001.1"/>
</dbReference>